<dbReference type="Proteomes" id="UP000694380">
    <property type="component" value="Unplaced"/>
</dbReference>
<accession>A0A8C3HKF4</accession>
<proteinExistence type="predicted"/>
<dbReference type="Ensembl" id="ENSCPBT00000023047.1">
    <property type="protein sequence ID" value="ENSCPBP00000019580.1"/>
    <property type="gene ID" value="ENSCPBG00000014122.1"/>
</dbReference>
<dbReference type="AlphaFoldDB" id="A0A8C3HKF4"/>
<sequence length="51" mass="5696">LMVFSAAWRLIAGIWGIFCLALLRTVGILAANSESEQNEHGGMLLLDWRNH</sequence>
<evidence type="ECO:0000313" key="2">
    <source>
        <dbReference type="Proteomes" id="UP000694380"/>
    </source>
</evidence>
<reference evidence="1" key="2">
    <citation type="submission" date="2025-09" db="UniProtKB">
        <authorList>
            <consortium name="Ensembl"/>
        </authorList>
    </citation>
    <scope>IDENTIFICATION</scope>
</reference>
<reference evidence="1" key="1">
    <citation type="submission" date="2025-08" db="UniProtKB">
        <authorList>
            <consortium name="Ensembl"/>
        </authorList>
    </citation>
    <scope>IDENTIFICATION</scope>
</reference>
<name>A0A8C3HKF4_CHRPI</name>
<evidence type="ECO:0000313" key="1">
    <source>
        <dbReference type="Ensembl" id="ENSCPBP00000019580.1"/>
    </source>
</evidence>
<protein>
    <submittedName>
        <fullName evidence="1">Uncharacterized protein</fullName>
    </submittedName>
</protein>
<keyword evidence="2" id="KW-1185">Reference proteome</keyword>
<organism evidence="1 2">
    <name type="scientific">Chrysemys picta bellii</name>
    <name type="common">Western painted turtle</name>
    <name type="synonym">Emys bellii</name>
    <dbReference type="NCBI Taxonomy" id="8478"/>
    <lineage>
        <taxon>Eukaryota</taxon>
        <taxon>Metazoa</taxon>
        <taxon>Chordata</taxon>
        <taxon>Craniata</taxon>
        <taxon>Vertebrata</taxon>
        <taxon>Euteleostomi</taxon>
        <taxon>Archelosauria</taxon>
        <taxon>Testudinata</taxon>
        <taxon>Testudines</taxon>
        <taxon>Cryptodira</taxon>
        <taxon>Durocryptodira</taxon>
        <taxon>Testudinoidea</taxon>
        <taxon>Emydidae</taxon>
        <taxon>Chrysemys</taxon>
    </lineage>
</organism>